<name>G0MMS1_CAEBE</name>
<reference evidence="3" key="1">
    <citation type="submission" date="2011-07" db="EMBL/GenBank/DDBJ databases">
        <authorList>
            <consortium name="Caenorhabditis brenneri Sequencing and Analysis Consortium"/>
            <person name="Wilson R.K."/>
        </authorList>
    </citation>
    <scope>NUCLEOTIDE SEQUENCE [LARGE SCALE GENOMIC DNA]</scope>
    <source>
        <strain evidence="3">PB2801</strain>
    </source>
</reference>
<organism evidence="3">
    <name type="scientific">Caenorhabditis brenneri</name>
    <name type="common">Nematode worm</name>
    <dbReference type="NCBI Taxonomy" id="135651"/>
    <lineage>
        <taxon>Eukaryota</taxon>
        <taxon>Metazoa</taxon>
        <taxon>Ecdysozoa</taxon>
        <taxon>Nematoda</taxon>
        <taxon>Chromadorea</taxon>
        <taxon>Rhabditida</taxon>
        <taxon>Rhabditina</taxon>
        <taxon>Rhabditomorpha</taxon>
        <taxon>Rhabditoidea</taxon>
        <taxon>Rhabditidae</taxon>
        <taxon>Peloderinae</taxon>
        <taxon>Caenorhabditis</taxon>
    </lineage>
</organism>
<feature type="region of interest" description="Disordered" evidence="1">
    <location>
        <begin position="376"/>
        <end position="415"/>
    </location>
</feature>
<feature type="compositionally biased region" description="Acidic residues" evidence="1">
    <location>
        <begin position="632"/>
        <end position="643"/>
    </location>
</feature>
<proteinExistence type="predicted"/>
<evidence type="ECO:0000256" key="1">
    <source>
        <dbReference type="SAM" id="MobiDB-lite"/>
    </source>
</evidence>
<protein>
    <submittedName>
        <fullName evidence="2">Uncharacterized protein</fullName>
    </submittedName>
</protein>
<evidence type="ECO:0000313" key="2">
    <source>
        <dbReference type="EMBL" id="EGT37529.1"/>
    </source>
</evidence>
<dbReference type="HOGENOM" id="CLU_425932_0_0_1"/>
<feature type="compositionally biased region" description="Low complexity" evidence="1">
    <location>
        <begin position="158"/>
        <end position="197"/>
    </location>
</feature>
<keyword evidence="3" id="KW-1185">Reference proteome</keyword>
<feature type="region of interest" description="Disordered" evidence="1">
    <location>
        <begin position="146"/>
        <end position="205"/>
    </location>
</feature>
<dbReference type="AlphaFoldDB" id="G0MMS1"/>
<sequence>MADHSTTTTTLCLAQSQETPDAVVTKLNQLATFAGPRTFNWQNMGLSPLELKALPIIEKLFLQARAFYIVQKEAGKMEFSHHPNSNFKEVLPTFHWMPRSMPLLYYRLGVFFGIFEEELTGRGEDVEPVMKALVDEMLRMRAIQDSSPAVNEASHPPNTSAASASTELLSAATSTASTNPSAPLTSTAVQPSSSSSPLNLRPALTPGEAPEQVLAQGATTVIGKPSQLIDLLDSCTPATLAAAIQKEFFPDLAPEAPSMPLLRQLLASPHPGSASAATSPTPSAGTFSAATSSGSANSSATSSAAQVPPASSSPNVQAALAPTQTAMLAQSSTAHFGGQLTDVFKSFPLGTIAAAIQGLFSGVPPAAQSMSPLRQLLASPDSGSSSAATSSSSANTSAFSSSSTVQHSSSSSAIPTPPAANSGFLLAATSSASPTSPTSSANTSLTVNLAPVLSPVLPGRKQCWNVSARDRRRRLAEKRDAMMIPTPALLYGTKEHQDKFIEACQRTLEFYRDPEFSTLKQFLSEILFDPDQLNAPIPQLKAKPLFAVPAQTLHRKWEDASGAANKGWRKDQTSDDSEEYWKEKAEVLDKEILFHIRMGYITGVLERKAAKRRSEGGSSSGPKAKRSKDSGEDAEDLEDDMDE</sequence>
<feature type="region of interest" description="Disordered" evidence="1">
    <location>
        <begin position="608"/>
        <end position="643"/>
    </location>
</feature>
<gene>
    <name evidence="2" type="ORF">CAEBREN_24141</name>
</gene>
<dbReference type="Proteomes" id="UP000008068">
    <property type="component" value="Unassembled WGS sequence"/>
</dbReference>
<evidence type="ECO:0000313" key="3">
    <source>
        <dbReference type="Proteomes" id="UP000008068"/>
    </source>
</evidence>
<dbReference type="InParanoid" id="G0MMS1"/>
<feature type="compositionally biased region" description="Low complexity" evidence="1">
    <location>
        <begin position="378"/>
        <end position="415"/>
    </location>
</feature>
<dbReference type="EMBL" id="GL379802">
    <property type="protein sequence ID" value="EGT37529.1"/>
    <property type="molecule type" value="Genomic_DNA"/>
</dbReference>
<accession>G0MMS1</accession>
<feature type="region of interest" description="Disordered" evidence="1">
    <location>
        <begin position="269"/>
        <end position="316"/>
    </location>
</feature>